<gene>
    <name evidence="1" type="primary">yciK</name>
    <name evidence="1" type="ORF">NCTC10343_03564</name>
</gene>
<dbReference type="AlphaFoldDB" id="A0A378Y300"/>
<protein>
    <submittedName>
        <fullName evidence="1">Short-chain dehydrogenase/reductase SDR</fullName>
        <ecNumber evidence="1">1.-.-.-</ecNumber>
    </submittedName>
</protein>
<dbReference type="GO" id="GO:0016491">
    <property type="term" value="F:oxidoreductase activity"/>
    <property type="evidence" value="ECO:0007669"/>
    <property type="project" value="UniProtKB-KW"/>
</dbReference>
<dbReference type="Gene3D" id="3.40.50.720">
    <property type="entry name" value="NAD(P)-binding Rossmann-like Domain"/>
    <property type="match status" value="1"/>
</dbReference>
<reference evidence="1 2" key="1">
    <citation type="submission" date="2018-06" db="EMBL/GenBank/DDBJ databases">
        <authorList>
            <consortium name="Pathogen Informatics"/>
            <person name="Doyle S."/>
        </authorList>
    </citation>
    <scope>NUCLEOTIDE SEQUENCE [LARGE SCALE GENOMIC DNA]</scope>
    <source>
        <strain evidence="1 2">NCTC10343</strain>
    </source>
</reference>
<name>A0A378Y300_PAEPO</name>
<dbReference type="Proteomes" id="UP000254400">
    <property type="component" value="Unassembled WGS sequence"/>
</dbReference>
<dbReference type="EC" id="1.-.-.-" evidence="1"/>
<evidence type="ECO:0000313" key="2">
    <source>
        <dbReference type="Proteomes" id="UP000254400"/>
    </source>
</evidence>
<keyword evidence="1" id="KW-0560">Oxidoreductase</keyword>
<dbReference type="GeneID" id="93346903"/>
<dbReference type="EMBL" id="UGSC01000001">
    <property type="protein sequence ID" value="SUA70687.1"/>
    <property type="molecule type" value="Genomic_DNA"/>
</dbReference>
<dbReference type="Pfam" id="PF00106">
    <property type="entry name" value="adh_short"/>
    <property type="match status" value="1"/>
</dbReference>
<dbReference type="InterPro" id="IPR036291">
    <property type="entry name" value="NAD(P)-bd_dom_sf"/>
</dbReference>
<dbReference type="RefSeq" id="WP_019687935.1">
    <property type="nucleotide sequence ID" value="NZ_CP009909.1"/>
</dbReference>
<evidence type="ECO:0000313" key="1">
    <source>
        <dbReference type="EMBL" id="SUA70687.1"/>
    </source>
</evidence>
<accession>A0A378Y300</accession>
<sequence length="51" mass="5602">MITKIILITGATDGIGKVAAKTMAKQGHTVIIHGRNQNKAQRPLMYFHHCS</sequence>
<proteinExistence type="predicted"/>
<dbReference type="InterPro" id="IPR002347">
    <property type="entry name" value="SDR_fam"/>
</dbReference>
<dbReference type="SUPFAM" id="SSF51735">
    <property type="entry name" value="NAD(P)-binding Rossmann-fold domains"/>
    <property type="match status" value="1"/>
</dbReference>
<organism evidence="1 2">
    <name type="scientific">Paenibacillus polymyxa</name>
    <name type="common">Bacillus polymyxa</name>
    <dbReference type="NCBI Taxonomy" id="1406"/>
    <lineage>
        <taxon>Bacteria</taxon>
        <taxon>Bacillati</taxon>
        <taxon>Bacillota</taxon>
        <taxon>Bacilli</taxon>
        <taxon>Bacillales</taxon>
        <taxon>Paenibacillaceae</taxon>
        <taxon>Paenibacillus</taxon>
    </lineage>
</organism>